<dbReference type="Gene3D" id="2.60.40.10">
    <property type="entry name" value="Immunoglobulins"/>
    <property type="match status" value="1"/>
</dbReference>
<dbReference type="PATRIC" id="fig|318683.6.peg.2779"/>
<dbReference type="InterPro" id="IPR002772">
    <property type="entry name" value="Glyco_hydro_3_C"/>
</dbReference>
<dbReference type="InterPro" id="IPR013783">
    <property type="entry name" value="Ig-like_fold"/>
</dbReference>
<dbReference type="InterPro" id="IPR019800">
    <property type="entry name" value="Glyco_hydro_3_AS"/>
</dbReference>
<organism evidence="8 9">
    <name type="scientific">Gluconobacter albidus</name>
    <dbReference type="NCBI Taxonomy" id="318683"/>
    <lineage>
        <taxon>Bacteria</taxon>
        <taxon>Pseudomonadati</taxon>
        <taxon>Pseudomonadota</taxon>
        <taxon>Alphaproteobacteria</taxon>
        <taxon>Acetobacterales</taxon>
        <taxon>Acetobacteraceae</taxon>
        <taxon>Gluconobacter</taxon>
    </lineage>
</organism>
<dbReference type="Proteomes" id="UP000075636">
    <property type="component" value="Unassembled WGS sequence"/>
</dbReference>
<dbReference type="InterPro" id="IPR017853">
    <property type="entry name" value="GH"/>
</dbReference>
<dbReference type="OrthoDB" id="9781691at2"/>
<dbReference type="Pfam" id="PF14310">
    <property type="entry name" value="Fn3-like"/>
    <property type="match status" value="1"/>
</dbReference>
<dbReference type="PROSITE" id="PS00775">
    <property type="entry name" value="GLYCOSYL_HYDROL_F3"/>
    <property type="match status" value="1"/>
</dbReference>
<dbReference type="RefSeq" id="WP_062106215.1">
    <property type="nucleotide sequence ID" value="NZ_LHZR01000084.1"/>
</dbReference>
<reference evidence="8 9" key="1">
    <citation type="submission" date="2015-06" db="EMBL/GenBank/DDBJ databases">
        <title>Improved classification and identification of acetic acid bacteria using matrix-assisted laser desorption/ionization time-of-flight mass spectrometry; Gluconobacter nephelii and Gluconobacter uchimurae are later heterotypic synonyms of Gluconobacter japonicus and Gluconobacter oxydans, respectively.</title>
        <authorList>
            <person name="Li L."/>
            <person name="Cleenwerck I."/>
            <person name="De Vuyst L."/>
            <person name="Vandamme P."/>
        </authorList>
    </citation>
    <scope>NUCLEOTIDE SEQUENCE [LARGE SCALE GENOMIC DNA]</scope>
    <source>
        <strain evidence="8 9">LMG 1768</strain>
    </source>
</reference>
<dbReference type="EMBL" id="LHZR01000084">
    <property type="protein sequence ID" value="KXV50175.1"/>
    <property type="molecule type" value="Genomic_DNA"/>
</dbReference>
<protein>
    <recommendedName>
        <fullName evidence="7">Fibronectin type III-like domain-containing protein</fullName>
    </recommendedName>
</protein>
<keyword evidence="3" id="KW-0119">Carbohydrate metabolism</keyword>
<keyword evidence="4 5" id="KW-0326">Glycosidase</keyword>
<evidence type="ECO:0000259" key="7">
    <source>
        <dbReference type="SMART" id="SM01217"/>
    </source>
</evidence>
<dbReference type="InterPro" id="IPR036962">
    <property type="entry name" value="Glyco_hydro_3_N_sf"/>
</dbReference>
<accession>A0A149TMF9</accession>
<dbReference type="PRINTS" id="PR00133">
    <property type="entry name" value="GLHYDRLASE3"/>
</dbReference>
<dbReference type="Gene3D" id="3.40.50.1700">
    <property type="entry name" value="Glycoside hydrolase family 3 C-terminal domain"/>
    <property type="match status" value="1"/>
</dbReference>
<dbReference type="Pfam" id="PF00933">
    <property type="entry name" value="Glyco_hydro_3"/>
    <property type="match status" value="1"/>
</dbReference>
<comment type="similarity">
    <text evidence="1 5">Belongs to the glycosyl hydrolase 3 family.</text>
</comment>
<evidence type="ECO:0000313" key="9">
    <source>
        <dbReference type="Proteomes" id="UP000075636"/>
    </source>
</evidence>
<dbReference type="InterPro" id="IPR026891">
    <property type="entry name" value="Fn3-like"/>
</dbReference>
<feature type="domain" description="Fibronectin type III-like" evidence="7">
    <location>
        <begin position="615"/>
        <end position="690"/>
    </location>
</feature>
<name>A0A149TMF9_9PROT</name>
<gene>
    <name evidence="8" type="ORF">AD945_02530</name>
</gene>
<evidence type="ECO:0000256" key="3">
    <source>
        <dbReference type="ARBA" id="ARBA00023277"/>
    </source>
</evidence>
<dbReference type="SMART" id="SM01217">
    <property type="entry name" value="Fn3_like"/>
    <property type="match status" value="1"/>
</dbReference>
<dbReference type="Gene3D" id="3.20.20.300">
    <property type="entry name" value="Glycoside hydrolase, family 3, N-terminal domain"/>
    <property type="match status" value="1"/>
</dbReference>
<dbReference type="STRING" id="318683.A0U94_10355"/>
<dbReference type="PANTHER" id="PTHR42715">
    <property type="entry name" value="BETA-GLUCOSIDASE"/>
    <property type="match status" value="1"/>
</dbReference>
<feature type="region of interest" description="Disordered" evidence="6">
    <location>
        <begin position="785"/>
        <end position="805"/>
    </location>
</feature>
<sequence>MANAFRSGAGAIVAQMTITEKLDLVCGNGLWRTTGVPRLGLQSLLMVDGSNGLRVVPDQISTDPQNADLGAFLDAVDTTDDPESRDSNVLLGKNVPATCFPALSVLANSWDIELAHEIGEALAIECRAAGAQILLGPGINLRRSPLAGRGFEYFSEDPILTGDMAAGVIRGLQDKGVGASLKHFACNNSEVERISMNSVVEPRALHELYFLGFERAIARSNPWTVMTSYNRLNGIQTSQNPWLLRGVLRGRWHYDGVIMSDWHGIQDLPAAVKAGNDLDMPFNAARRRRLESAVLNKKVPEAALDQACTHIAALTLRIMDAQRRLPVSRPDFATHHDLARKAAARACVLLSNQNDVLPLTPEPGKRLLVIGTGAVLPEIQGAGSAAVRPIRCDIPLDCLRETAPEGVSLHWEPGWSEDGNHDAHRQGAALAAARRAETVIVFASTPPCISGENADRPDLGLCPAHDRLITELTKIHDRIVVVLTHPDAVVLPWADNVQAILSAGYAGAGLGQAVADILFGHTNPSGKTSVTWPVQPEDCPAFLGYPGEQGTHLYREGIFVGYRFFDIRHIQPLFPFGHGLSYTSFTYDALELTTGADDVNVRFTLSNTGVRAGWEVCQLYLGRTPTAPNRALPHHPLRALKGFATVCLEPGESRVVDMTLSHRDLAYFDTVRDDWAVPAGEVSIEIGASSRDIRLSAPLHVTDDATAARWLDPHTPPGQALEVPGVQDDLVAWLAGVTGQGIAGTETRLASCRRSFLGIYDTLCWSFGLELDEIRLTQILDDANRRSGARKPGHCPDHSSELDPS</sequence>
<dbReference type="PANTHER" id="PTHR42715:SF10">
    <property type="entry name" value="BETA-GLUCOSIDASE"/>
    <property type="match status" value="1"/>
</dbReference>
<evidence type="ECO:0000256" key="4">
    <source>
        <dbReference type="ARBA" id="ARBA00023295"/>
    </source>
</evidence>
<dbReference type="GO" id="GO:0004553">
    <property type="term" value="F:hydrolase activity, hydrolyzing O-glycosyl compounds"/>
    <property type="evidence" value="ECO:0007669"/>
    <property type="project" value="InterPro"/>
</dbReference>
<dbReference type="SUPFAM" id="SSF51445">
    <property type="entry name" value="(Trans)glycosidases"/>
    <property type="match status" value="1"/>
</dbReference>
<evidence type="ECO:0000313" key="8">
    <source>
        <dbReference type="EMBL" id="KXV50175.1"/>
    </source>
</evidence>
<evidence type="ECO:0000256" key="5">
    <source>
        <dbReference type="RuleBase" id="RU361161"/>
    </source>
</evidence>
<dbReference type="Pfam" id="PF01915">
    <property type="entry name" value="Glyco_hydro_3_C"/>
    <property type="match status" value="1"/>
</dbReference>
<evidence type="ECO:0000256" key="2">
    <source>
        <dbReference type="ARBA" id="ARBA00022801"/>
    </source>
</evidence>
<dbReference type="AlphaFoldDB" id="A0A149TMF9"/>
<dbReference type="SUPFAM" id="SSF52279">
    <property type="entry name" value="Beta-D-glucan exohydrolase, C-terminal domain"/>
    <property type="match status" value="1"/>
</dbReference>
<comment type="caution">
    <text evidence="8">The sequence shown here is derived from an EMBL/GenBank/DDBJ whole genome shotgun (WGS) entry which is preliminary data.</text>
</comment>
<dbReference type="InterPro" id="IPR036881">
    <property type="entry name" value="Glyco_hydro_3_C_sf"/>
</dbReference>
<dbReference type="InterPro" id="IPR050288">
    <property type="entry name" value="Cellulose_deg_GH3"/>
</dbReference>
<evidence type="ECO:0000256" key="6">
    <source>
        <dbReference type="SAM" id="MobiDB-lite"/>
    </source>
</evidence>
<dbReference type="GO" id="GO:0005975">
    <property type="term" value="P:carbohydrate metabolic process"/>
    <property type="evidence" value="ECO:0007669"/>
    <property type="project" value="InterPro"/>
</dbReference>
<keyword evidence="2 5" id="KW-0378">Hydrolase</keyword>
<feature type="compositionally biased region" description="Basic and acidic residues" evidence="6">
    <location>
        <begin position="794"/>
        <end position="805"/>
    </location>
</feature>
<proteinExistence type="inferred from homology"/>
<evidence type="ECO:0000256" key="1">
    <source>
        <dbReference type="ARBA" id="ARBA00005336"/>
    </source>
</evidence>
<dbReference type="InterPro" id="IPR001764">
    <property type="entry name" value="Glyco_hydro_3_N"/>
</dbReference>